<evidence type="ECO:0000256" key="5">
    <source>
        <dbReference type="ARBA" id="ARBA00022801"/>
    </source>
</evidence>
<evidence type="ECO:0000256" key="2">
    <source>
        <dbReference type="ARBA" id="ARBA00012549"/>
    </source>
</evidence>
<evidence type="ECO:0000256" key="4">
    <source>
        <dbReference type="ARBA" id="ARBA00022759"/>
    </source>
</evidence>
<sequence>MHLGAGIIVALGLTAHASPRHGYLRMVPRANDTAISCGRNEYSVAEVRSAADAACQHVEAGTTAGSSSYPHTDRNQERFEFGGVDGPFVEFPMKTSGVYGGGKPGPDRIIINKEFVLPGQITTLEPTATPLWNARGPVERHQTSTPGLCW</sequence>
<dbReference type="GO" id="GO:0046589">
    <property type="term" value="F:ribonuclease T1 activity"/>
    <property type="evidence" value="ECO:0007669"/>
    <property type="project" value="UniProtKB-EC"/>
</dbReference>
<dbReference type="Proteomes" id="UP000639643">
    <property type="component" value="Unassembled WGS sequence"/>
</dbReference>
<keyword evidence="3" id="KW-0540">Nuclease</keyword>
<dbReference type="InterPro" id="IPR000026">
    <property type="entry name" value="N1-like"/>
</dbReference>
<dbReference type="PANTHER" id="PTHR42104">
    <property type="entry name" value="EXTRACELLULAR GUANYL-SPECIFIC RIBONUCLEASE RNTA (AFU_ORTHOLOGUE AFUA_4G03230)"/>
    <property type="match status" value="1"/>
</dbReference>
<keyword evidence="4" id="KW-0255">Endonuclease</keyword>
<evidence type="ECO:0000256" key="6">
    <source>
        <dbReference type="ARBA" id="ARBA00023157"/>
    </source>
</evidence>
<evidence type="ECO:0000313" key="10">
    <source>
        <dbReference type="Proteomes" id="UP000639643"/>
    </source>
</evidence>
<dbReference type="SUPFAM" id="SSF53933">
    <property type="entry name" value="Microbial ribonucleases"/>
    <property type="match status" value="1"/>
</dbReference>
<keyword evidence="5" id="KW-0378">Hydrolase</keyword>
<accession>A0A8H6KGB7</accession>
<organism evidence="9 10">
    <name type="scientific">Colletotrichum musicola</name>
    <dbReference type="NCBI Taxonomy" id="2175873"/>
    <lineage>
        <taxon>Eukaryota</taxon>
        <taxon>Fungi</taxon>
        <taxon>Dikarya</taxon>
        <taxon>Ascomycota</taxon>
        <taxon>Pezizomycotina</taxon>
        <taxon>Sordariomycetes</taxon>
        <taxon>Hypocreomycetidae</taxon>
        <taxon>Glomerellales</taxon>
        <taxon>Glomerellaceae</taxon>
        <taxon>Colletotrichum</taxon>
        <taxon>Colletotrichum orchidearum species complex</taxon>
    </lineage>
</organism>
<comment type="caution">
    <text evidence="9">The sequence shown here is derived from an EMBL/GenBank/DDBJ whole genome shotgun (WGS) entry which is preliminary data.</text>
</comment>
<gene>
    <name evidence="9" type="ORF">CMUS01_07744</name>
</gene>
<evidence type="ECO:0000256" key="8">
    <source>
        <dbReference type="ARBA" id="ARBA00034015"/>
    </source>
</evidence>
<reference evidence="9" key="1">
    <citation type="journal article" date="2020" name="Phytopathology">
        <title>Genome Sequence Resources of Colletotrichum truncatum, C. plurivorum, C. musicola, and C. sojae: Four Species Pathogenic to Soybean (Glycine max).</title>
        <authorList>
            <person name="Rogerio F."/>
            <person name="Boufleur T.R."/>
            <person name="Ciampi-Guillardi M."/>
            <person name="Sukno S.A."/>
            <person name="Thon M.R."/>
            <person name="Massola Junior N.S."/>
            <person name="Baroncelli R."/>
        </authorList>
    </citation>
    <scope>NUCLEOTIDE SEQUENCE</scope>
    <source>
        <strain evidence="9">LFN0074</strain>
    </source>
</reference>
<dbReference type="Gene3D" id="3.10.450.30">
    <property type="entry name" value="Microbial ribonucleases"/>
    <property type="match status" value="1"/>
</dbReference>
<name>A0A8H6KGB7_9PEZI</name>
<dbReference type="EC" id="4.6.1.24" evidence="2"/>
<keyword evidence="10" id="KW-1185">Reference proteome</keyword>
<dbReference type="GO" id="GO:0003723">
    <property type="term" value="F:RNA binding"/>
    <property type="evidence" value="ECO:0007669"/>
    <property type="project" value="InterPro"/>
</dbReference>
<dbReference type="EMBL" id="WIGM01000284">
    <property type="protein sequence ID" value="KAF6830468.1"/>
    <property type="molecule type" value="Genomic_DNA"/>
</dbReference>
<dbReference type="OrthoDB" id="4843809at2759"/>
<dbReference type="GO" id="GO:0016787">
    <property type="term" value="F:hydrolase activity"/>
    <property type="evidence" value="ECO:0007669"/>
    <property type="project" value="UniProtKB-KW"/>
</dbReference>
<dbReference type="InterPro" id="IPR016191">
    <property type="entry name" value="Ribonuclease/ribotoxin"/>
</dbReference>
<keyword evidence="7" id="KW-0456">Lyase</keyword>
<evidence type="ECO:0000256" key="3">
    <source>
        <dbReference type="ARBA" id="ARBA00022722"/>
    </source>
</evidence>
<keyword evidence="6" id="KW-1015">Disulfide bond</keyword>
<proteinExistence type="inferred from homology"/>
<comment type="catalytic activity">
    <reaction evidence="8">
        <text>[RNA] containing guanosine + H2O = an [RNA fragment]-3'-guanosine-3'-phosphate + a 5'-hydroxy-ribonucleotide-3'-[RNA fragment].</text>
        <dbReference type="EC" id="4.6.1.24"/>
    </reaction>
</comment>
<dbReference type="AlphaFoldDB" id="A0A8H6KGB7"/>
<dbReference type="Pfam" id="PF00545">
    <property type="entry name" value="Ribonuclease"/>
    <property type="match status" value="1"/>
</dbReference>
<dbReference type="PANTHER" id="PTHR42104:SF1">
    <property type="entry name" value="EXTRACELLULAR GUANYL-SPECIFIC RIBONUCLEASE RNTA (AFU_ORTHOLOGUE AFUA_4G03230)"/>
    <property type="match status" value="1"/>
</dbReference>
<protein>
    <recommendedName>
        <fullName evidence="2">ribonuclease T1</fullName>
        <ecNumber evidence="2">4.6.1.24</ecNumber>
    </recommendedName>
</protein>
<comment type="similarity">
    <text evidence="1">Belongs to the ribonuclease N1/T1 family.</text>
</comment>
<evidence type="ECO:0000256" key="1">
    <source>
        <dbReference type="ARBA" id="ARBA00009006"/>
    </source>
</evidence>
<evidence type="ECO:0000256" key="7">
    <source>
        <dbReference type="ARBA" id="ARBA00023239"/>
    </source>
</evidence>
<evidence type="ECO:0000313" key="9">
    <source>
        <dbReference type="EMBL" id="KAF6830468.1"/>
    </source>
</evidence>